<accession>A0A3S4HNR6</accession>
<evidence type="ECO:0000256" key="2">
    <source>
        <dbReference type="ARBA" id="ARBA00022747"/>
    </source>
</evidence>
<dbReference type="CDD" id="cd17243">
    <property type="entry name" value="RMtype1_S_AchA6I-TRD2-CR2_like"/>
    <property type="match status" value="1"/>
</dbReference>
<reference evidence="5 6" key="1">
    <citation type="submission" date="2018-12" db="EMBL/GenBank/DDBJ databases">
        <authorList>
            <consortium name="Pathogen Informatics"/>
        </authorList>
    </citation>
    <scope>NUCLEOTIDE SEQUENCE [LARGE SCALE GENOMIC DNA]</scope>
    <source>
        <strain evidence="5 6">NCTC9695</strain>
    </source>
</reference>
<evidence type="ECO:0000256" key="3">
    <source>
        <dbReference type="ARBA" id="ARBA00023125"/>
    </source>
</evidence>
<evidence type="ECO:0000259" key="4">
    <source>
        <dbReference type="Pfam" id="PF01420"/>
    </source>
</evidence>
<dbReference type="PANTHER" id="PTHR30408">
    <property type="entry name" value="TYPE-1 RESTRICTION ENZYME ECOKI SPECIFICITY PROTEIN"/>
    <property type="match status" value="1"/>
</dbReference>
<dbReference type="EMBL" id="LR134182">
    <property type="protein sequence ID" value="VEB43757.1"/>
    <property type="molecule type" value="Genomic_DNA"/>
</dbReference>
<sequence length="449" mass="49171">MSFDSELPNGWYWSILDDVKAVGRSVVSGPFGSNIGKRFFVESGVPVIRGNNLTTGMDRFNDNGFVFLTEEKAKEFTACEAVAGDLIFTAAGTIGQVGIIPKDAKYQKYIISNKQLRARLDSEKIDPTFAFYWFASPTMVQTIQSRNTGSTIPLINLSVLKSLPIPVPPLKEQRVIAEYLSTLDERITLLRETNATLEAIAQALFKSWFVDFDPVRAKMEGRAPEGMDEATAALFPDGFEESELGLVPRGWRACSFTDTIRVIGGGTPKTSVNEYWNGTIPWFSVVDAPSPSDVFVVDTEKHITEKGLNNSSTKILAAGTTIISARGTVGKLALAGNDMAMNQSCYGLRGIAGDNYFTYFSTHRLVETLKQRTHGSVFDTITRDTLAGVSVVYPSESVINTFESFLSPIMARIKENLGQAQSLASLRDTLLPRLISGQLRLPEAEALTA</sequence>
<feature type="domain" description="Type I restriction modification DNA specificity" evidence="4">
    <location>
        <begin position="46"/>
        <end position="198"/>
    </location>
</feature>
<keyword evidence="2" id="KW-0680">Restriction system</keyword>
<evidence type="ECO:0000313" key="5">
    <source>
        <dbReference type="EMBL" id="VEB43757.1"/>
    </source>
</evidence>
<organism evidence="5 6">
    <name type="scientific">Chromobacterium violaceum</name>
    <dbReference type="NCBI Taxonomy" id="536"/>
    <lineage>
        <taxon>Bacteria</taxon>
        <taxon>Pseudomonadati</taxon>
        <taxon>Pseudomonadota</taxon>
        <taxon>Betaproteobacteria</taxon>
        <taxon>Neisseriales</taxon>
        <taxon>Chromobacteriaceae</taxon>
        <taxon>Chromobacterium</taxon>
    </lineage>
</organism>
<name>A0A3S4HNR6_CHRVL</name>
<dbReference type="Proteomes" id="UP000275777">
    <property type="component" value="Chromosome"/>
</dbReference>
<dbReference type="Pfam" id="PF01420">
    <property type="entry name" value="Methylase_S"/>
    <property type="match status" value="2"/>
</dbReference>
<dbReference type="InterPro" id="IPR044946">
    <property type="entry name" value="Restrct_endonuc_typeI_TRD_sf"/>
</dbReference>
<proteinExistence type="inferred from homology"/>
<dbReference type="GO" id="GO:0003677">
    <property type="term" value="F:DNA binding"/>
    <property type="evidence" value="ECO:0007669"/>
    <property type="project" value="UniProtKB-KW"/>
</dbReference>
<dbReference type="PANTHER" id="PTHR30408:SF13">
    <property type="entry name" value="TYPE I RESTRICTION ENZYME HINDI SPECIFICITY SUBUNIT"/>
    <property type="match status" value="1"/>
</dbReference>
<comment type="similarity">
    <text evidence="1">Belongs to the type-I restriction system S methylase family.</text>
</comment>
<dbReference type="Gene3D" id="3.90.220.20">
    <property type="entry name" value="DNA methylase specificity domains"/>
    <property type="match status" value="2"/>
</dbReference>
<dbReference type="SUPFAM" id="SSF116734">
    <property type="entry name" value="DNA methylase specificity domain"/>
    <property type="match status" value="2"/>
</dbReference>
<protein>
    <submittedName>
        <fullName evidence="5">Type I restriction enzyme specificity protein MPN_638</fullName>
    </submittedName>
</protein>
<dbReference type="REBASE" id="286202">
    <property type="entry name" value="S.Cvi9695I"/>
</dbReference>
<dbReference type="Gene3D" id="1.10.287.1120">
    <property type="entry name" value="Bipartite methylase S protein"/>
    <property type="match status" value="1"/>
</dbReference>
<dbReference type="InterPro" id="IPR000055">
    <property type="entry name" value="Restrct_endonuc_typeI_TRD"/>
</dbReference>
<evidence type="ECO:0000313" key="6">
    <source>
        <dbReference type="Proteomes" id="UP000275777"/>
    </source>
</evidence>
<keyword evidence="3" id="KW-0238">DNA-binding</keyword>
<dbReference type="GO" id="GO:0009307">
    <property type="term" value="P:DNA restriction-modification system"/>
    <property type="evidence" value="ECO:0007669"/>
    <property type="project" value="UniProtKB-KW"/>
</dbReference>
<evidence type="ECO:0000256" key="1">
    <source>
        <dbReference type="ARBA" id="ARBA00010923"/>
    </source>
</evidence>
<gene>
    <name evidence="5" type="ORF">NCTC9695_04216</name>
</gene>
<feature type="domain" description="Type I restriction modification DNA specificity" evidence="4">
    <location>
        <begin position="249"/>
        <end position="395"/>
    </location>
</feature>
<dbReference type="InterPro" id="IPR052021">
    <property type="entry name" value="Type-I_RS_S_subunit"/>
</dbReference>
<dbReference type="AlphaFoldDB" id="A0A3S4HNR6"/>